<proteinExistence type="inferred from homology"/>
<name>B4PRP9_DROYA</name>
<evidence type="ECO:0000256" key="4">
    <source>
        <dbReference type="SAM" id="MobiDB-lite"/>
    </source>
</evidence>
<organism evidence="5 6">
    <name type="scientific">Drosophila yakuba</name>
    <name type="common">Fruit fly</name>
    <dbReference type="NCBI Taxonomy" id="7245"/>
    <lineage>
        <taxon>Eukaryota</taxon>
        <taxon>Metazoa</taxon>
        <taxon>Ecdysozoa</taxon>
        <taxon>Arthropoda</taxon>
        <taxon>Hexapoda</taxon>
        <taxon>Insecta</taxon>
        <taxon>Pterygota</taxon>
        <taxon>Neoptera</taxon>
        <taxon>Endopterygota</taxon>
        <taxon>Diptera</taxon>
        <taxon>Brachycera</taxon>
        <taxon>Muscomorpha</taxon>
        <taxon>Ephydroidea</taxon>
        <taxon>Drosophilidae</taxon>
        <taxon>Drosophila</taxon>
        <taxon>Sophophora</taxon>
    </lineage>
</organism>
<dbReference type="Proteomes" id="UP000002282">
    <property type="component" value="Chromosome 3R"/>
</dbReference>
<keyword evidence="2 3" id="KW-0175">Coiled coil</keyword>
<dbReference type="PhylomeDB" id="B4PRP9"/>
<reference evidence="5 6" key="2">
    <citation type="journal article" date="2007" name="PLoS Biol.">
        <title>Principles of genome evolution in the Drosophila melanogaster species group.</title>
        <authorList>
            <person name="Ranz J.M."/>
            <person name="Maurin D."/>
            <person name="Chan Y.S."/>
            <person name="von Grotthuss M."/>
            <person name="Hillier L.W."/>
            <person name="Roote J."/>
            <person name="Ashburner M."/>
            <person name="Bergman C.M."/>
        </authorList>
    </citation>
    <scope>NUCLEOTIDE SEQUENCE [LARGE SCALE GENOMIC DNA]</scope>
    <source>
        <strain evidence="6">Tai18E2 / Tucson 14021-0261.01</strain>
    </source>
</reference>
<evidence type="ECO:0000256" key="3">
    <source>
        <dbReference type="SAM" id="Coils"/>
    </source>
</evidence>
<dbReference type="InterPro" id="IPR008555">
    <property type="entry name" value="SIKE"/>
</dbReference>
<protein>
    <submittedName>
        <fullName evidence="5">Uncharacterized protein</fullName>
    </submittedName>
</protein>
<feature type="region of interest" description="Disordered" evidence="4">
    <location>
        <begin position="180"/>
        <end position="206"/>
    </location>
</feature>
<dbReference type="PANTHER" id="PTHR12186:SF2">
    <property type="entry name" value="FGFR1 ONCOGENE PARTNER 2 HOMOLOG"/>
    <property type="match status" value="1"/>
</dbReference>
<dbReference type="Pfam" id="PF05769">
    <property type="entry name" value="SIKE"/>
    <property type="match status" value="1"/>
</dbReference>
<dbReference type="EMBL" id="CM000160">
    <property type="protein sequence ID" value="EDW97449.1"/>
    <property type="molecule type" value="Genomic_DNA"/>
</dbReference>
<reference evidence="5 6" key="1">
    <citation type="journal article" date="2007" name="Nature">
        <title>Evolution of genes and genomes on the Drosophila phylogeny.</title>
        <authorList>
            <consortium name="Drosophila 12 Genomes Consortium"/>
            <person name="Clark A.G."/>
            <person name="Eisen M.B."/>
            <person name="Smith D.R."/>
            <person name="Bergman C.M."/>
            <person name="Oliver B."/>
            <person name="Markow T.A."/>
            <person name="Kaufman T.C."/>
            <person name="Kellis M."/>
            <person name="Gelbart W."/>
            <person name="Iyer V.N."/>
            <person name="Pollard D.A."/>
            <person name="Sackton T.B."/>
            <person name="Larracuente A.M."/>
            <person name="Singh N.D."/>
            <person name="Abad J.P."/>
            <person name="Abt D.N."/>
            <person name="Adryan B."/>
            <person name="Aguade M."/>
            <person name="Akashi H."/>
            <person name="Anderson W.W."/>
            <person name="Aquadro C.F."/>
            <person name="Ardell D.H."/>
            <person name="Arguello R."/>
            <person name="Artieri C.G."/>
            <person name="Barbash D.A."/>
            <person name="Barker D."/>
            <person name="Barsanti P."/>
            <person name="Batterham P."/>
            <person name="Batzoglou S."/>
            <person name="Begun D."/>
            <person name="Bhutkar A."/>
            <person name="Blanco E."/>
            <person name="Bosak S.A."/>
            <person name="Bradley R.K."/>
            <person name="Brand A.D."/>
            <person name="Brent M.R."/>
            <person name="Brooks A.N."/>
            <person name="Brown R.H."/>
            <person name="Butlin R.K."/>
            <person name="Caggese C."/>
            <person name="Calvi B.R."/>
            <person name="Bernardo de Carvalho A."/>
            <person name="Caspi A."/>
            <person name="Castrezana S."/>
            <person name="Celniker S.E."/>
            <person name="Chang J.L."/>
            <person name="Chapple C."/>
            <person name="Chatterji S."/>
            <person name="Chinwalla A."/>
            <person name="Civetta A."/>
            <person name="Clifton S.W."/>
            <person name="Comeron J.M."/>
            <person name="Costello J.C."/>
            <person name="Coyne J.A."/>
            <person name="Daub J."/>
            <person name="David R.G."/>
            <person name="Delcher A.L."/>
            <person name="Delehaunty K."/>
            <person name="Do C.B."/>
            <person name="Ebling H."/>
            <person name="Edwards K."/>
            <person name="Eickbush T."/>
            <person name="Evans J.D."/>
            <person name="Filipski A."/>
            <person name="Findeiss S."/>
            <person name="Freyhult E."/>
            <person name="Fulton L."/>
            <person name="Fulton R."/>
            <person name="Garcia A.C."/>
            <person name="Gardiner A."/>
            <person name="Garfield D.A."/>
            <person name="Garvin B.E."/>
            <person name="Gibson G."/>
            <person name="Gilbert D."/>
            <person name="Gnerre S."/>
            <person name="Godfrey J."/>
            <person name="Good R."/>
            <person name="Gotea V."/>
            <person name="Gravely B."/>
            <person name="Greenberg A.J."/>
            <person name="Griffiths-Jones S."/>
            <person name="Gross S."/>
            <person name="Guigo R."/>
            <person name="Gustafson E.A."/>
            <person name="Haerty W."/>
            <person name="Hahn M.W."/>
            <person name="Halligan D.L."/>
            <person name="Halpern A.L."/>
            <person name="Halter G.M."/>
            <person name="Han M.V."/>
            <person name="Heger A."/>
            <person name="Hillier L."/>
            <person name="Hinrichs A.S."/>
            <person name="Holmes I."/>
            <person name="Hoskins R.A."/>
            <person name="Hubisz M.J."/>
            <person name="Hultmark D."/>
            <person name="Huntley M.A."/>
            <person name="Jaffe D.B."/>
            <person name="Jagadeeshan S."/>
            <person name="Jeck W.R."/>
            <person name="Johnson J."/>
            <person name="Jones C.D."/>
            <person name="Jordan W.C."/>
            <person name="Karpen G.H."/>
            <person name="Kataoka E."/>
            <person name="Keightley P.D."/>
            <person name="Kheradpour P."/>
            <person name="Kirkness E.F."/>
            <person name="Koerich L.B."/>
            <person name="Kristiansen K."/>
            <person name="Kudrna D."/>
            <person name="Kulathinal R.J."/>
            <person name="Kumar S."/>
            <person name="Kwok R."/>
            <person name="Lander E."/>
            <person name="Langley C.H."/>
            <person name="Lapoint R."/>
            <person name="Lazzaro B.P."/>
            <person name="Lee S.J."/>
            <person name="Levesque L."/>
            <person name="Li R."/>
            <person name="Lin C.F."/>
            <person name="Lin M.F."/>
            <person name="Lindblad-Toh K."/>
            <person name="Llopart A."/>
            <person name="Long M."/>
            <person name="Low L."/>
            <person name="Lozovsky E."/>
            <person name="Lu J."/>
            <person name="Luo M."/>
            <person name="Machado C.A."/>
            <person name="Makalowski W."/>
            <person name="Marzo M."/>
            <person name="Matsuda M."/>
            <person name="Matzkin L."/>
            <person name="McAllister B."/>
            <person name="McBride C.S."/>
            <person name="McKernan B."/>
            <person name="McKernan K."/>
            <person name="Mendez-Lago M."/>
            <person name="Minx P."/>
            <person name="Mollenhauer M.U."/>
            <person name="Montooth K."/>
            <person name="Mount S.M."/>
            <person name="Mu X."/>
            <person name="Myers E."/>
            <person name="Negre B."/>
            <person name="Newfeld S."/>
            <person name="Nielsen R."/>
            <person name="Noor M.A."/>
            <person name="O'Grady P."/>
            <person name="Pachter L."/>
            <person name="Papaceit M."/>
            <person name="Parisi M.J."/>
            <person name="Parisi M."/>
            <person name="Parts L."/>
            <person name="Pedersen J.S."/>
            <person name="Pesole G."/>
            <person name="Phillippy A.M."/>
            <person name="Ponting C.P."/>
            <person name="Pop M."/>
            <person name="Porcelli D."/>
            <person name="Powell J.R."/>
            <person name="Prohaska S."/>
            <person name="Pruitt K."/>
            <person name="Puig M."/>
            <person name="Quesneville H."/>
            <person name="Ram K.R."/>
            <person name="Rand D."/>
            <person name="Rasmussen M.D."/>
            <person name="Reed L.K."/>
            <person name="Reenan R."/>
            <person name="Reily A."/>
            <person name="Remington K.A."/>
            <person name="Rieger T.T."/>
            <person name="Ritchie M.G."/>
            <person name="Robin C."/>
            <person name="Rogers Y.H."/>
            <person name="Rohde C."/>
            <person name="Rozas J."/>
            <person name="Rubenfield M.J."/>
            <person name="Ruiz A."/>
            <person name="Russo S."/>
            <person name="Salzberg S.L."/>
            <person name="Sanchez-Gracia A."/>
            <person name="Saranga D.J."/>
            <person name="Sato H."/>
            <person name="Schaeffer S.W."/>
            <person name="Schatz M.C."/>
            <person name="Schlenke T."/>
            <person name="Schwartz R."/>
            <person name="Segarra C."/>
            <person name="Singh R.S."/>
            <person name="Sirot L."/>
            <person name="Sirota M."/>
            <person name="Sisneros N.B."/>
            <person name="Smith C.D."/>
            <person name="Smith T.F."/>
            <person name="Spieth J."/>
            <person name="Stage D.E."/>
            <person name="Stark A."/>
            <person name="Stephan W."/>
            <person name="Strausberg R.L."/>
            <person name="Strempel S."/>
            <person name="Sturgill D."/>
            <person name="Sutton G."/>
            <person name="Sutton G.G."/>
            <person name="Tao W."/>
            <person name="Teichmann S."/>
            <person name="Tobari Y.N."/>
            <person name="Tomimura Y."/>
            <person name="Tsolas J.M."/>
            <person name="Valente V.L."/>
            <person name="Venter E."/>
            <person name="Venter J.C."/>
            <person name="Vicario S."/>
            <person name="Vieira F.G."/>
            <person name="Vilella A.J."/>
            <person name="Villasante A."/>
            <person name="Walenz B."/>
            <person name="Wang J."/>
            <person name="Wasserman M."/>
            <person name="Watts T."/>
            <person name="Wilson D."/>
            <person name="Wilson R.K."/>
            <person name="Wing R.A."/>
            <person name="Wolfner M.F."/>
            <person name="Wong A."/>
            <person name="Wong G.K."/>
            <person name="Wu C.I."/>
            <person name="Wu G."/>
            <person name="Yamamoto D."/>
            <person name="Yang H.P."/>
            <person name="Yang S.P."/>
            <person name="Yorke J.A."/>
            <person name="Yoshida K."/>
            <person name="Zdobnov E."/>
            <person name="Zhang P."/>
            <person name="Zhang Y."/>
            <person name="Zimin A.V."/>
            <person name="Baldwin J."/>
            <person name="Abdouelleil A."/>
            <person name="Abdulkadir J."/>
            <person name="Abebe A."/>
            <person name="Abera B."/>
            <person name="Abreu J."/>
            <person name="Acer S.C."/>
            <person name="Aftuck L."/>
            <person name="Alexander A."/>
            <person name="An P."/>
            <person name="Anderson E."/>
            <person name="Anderson S."/>
            <person name="Arachi H."/>
            <person name="Azer M."/>
            <person name="Bachantsang P."/>
            <person name="Barry A."/>
            <person name="Bayul T."/>
            <person name="Berlin A."/>
            <person name="Bessette D."/>
            <person name="Bloom T."/>
            <person name="Blye J."/>
            <person name="Boguslavskiy L."/>
            <person name="Bonnet C."/>
            <person name="Boukhgalter B."/>
            <person name="Bourzgui I."/>
            <person name="Brown A."/>
            <person name="Cahill P."/>
            <person name="Channer S."/>
            <person name="Cheshatsang Y."/>
            <person name="Chuda L."/>
            <person name="Citroen M."/>
            <person name="Collymore A."/>
            <person name="Cooke P."/>
            <person name="Costello M."/>
            <person name="D'Aco K."/>
            <person name="Daza R."/>
            <person name="De Haan G."/>
            <person name="DeGray S."/>
            <person name="DeMaso C."/>
            <person name="Dhargay N."/>
            <person name="Dooley K."/>
            <person name="Dooley E."/>
            <person name="Doricent M."/>
            <person name="Dorje P."/>
            <person name="Dorjee K."/>
            <person name="Dupes A."/>
            <person name="Elong R."/>
            <person name="Falk J."/>
            <person name="Farina A."/>
            <person name="Faro S."/>
            <person name="Ferguson D."/>
            <person name="Fisher S."/>
            <person name="Foley C.D."/>
            <person name="Franke A."/>
            <person name="Friedrich D."/>
            <person name="Gadbois L."/>
            <person name="Gearin G."/>
            <person name="Gearin C.R."/>
            <person name="Giannoukos G."/>
            <person name="Goode T."/>
            <person name="Graham J."/>
            <person name="Grandbois E."/>
            <person name="Grewal S."/>
            <person name="Gyaltsen K."/>
            <person name="Hafez N."/>
            <person name="Hagos B."/>
            <person name="Hall J."/>
            <person name="Henson C."/>
            <person name="Hollinger A."/>
            <person name="Honan T."/>
            <person name="Huard M.D."/>
            <person name="Hughes L."/>
            <person name="Hurhula B."/>
            <person name="Husby M.E."/>
            <person name="Kamat A."/>
            <person name="Kanga B."/>
            <person name="Kashin S."/>
            <person name="Khazanovich D."/>
            <person name="Kisner P."/>
            <person name="Lance K."/>
            <person name="Lara M."/>
            <person name="Lee W."/>
            <person name="Lennon N."/>
            <person name="Letendre F."/>
            <person name="LeVine R."/>
            <person name="Lipovsky A."/>
            <person name="Liu X."/>
            <person name="Liu J."/>
            <person name="Liu S."/>
            <person name="Lokyitsang T."/>
            <person name="Lokyitsang Y."/>
            <person name="Lubonja R."/>
            <person name="Lui A."/>
            <person name="MacDonald P."/>
            <person name="Magnisalis V."/>
            <person name="Maru K."/>
            <person name="Matthews C."/>
            <person name="McCusker W."/>
            <person name="McDonough S."/>
            <person name="Mehta T."/>
            <person name="Meldrim J."/>
            <person name="Meneus L."/>
            <person name="Mihai O."/>
            <person name="Mihalev A."/>
            <person name="Mihova T."/>
            <person name="Mittelman R."/>
            <person name="Mlenga V."/>
            <person name="Montmayeur A."/>
            <person name="Mulrain L."/>
            <person name="Navidi A."/>
            <person name="Naylor J."/>
            <person name="Negash T."/>
            <person name="Nguyen T."/>
            <person name="Nguyen N."/>
            <person name="Nicol R."/>
            <person name="Norbu C."/>
            <person name="Norbu N."/>
            <person name="Novod N."/>
            <person name="O'Neill B."/>
            <person name="Osman S."/>
            <person name="Markiewicz E."/>
            <person name="Oyono O.L."/>
            <person name="Patti C."/>
            <person name="Phunkhang P."/>
            <person name="Pierre F."/>
            <person name="Priest M."/>
            <person name="Raghuraman S."/>
            <person name="Rege F."/>
            <person name="Reyes R."/>
            <person name="Rise C."/>
            <person name="Rogov P."/>
            <person name="Ross K."/>
            <person name="Ryan E."/>
            <person name="Settipalli S."/>
            <person name="Shea T."/>
            <person name="Sherpa N."/>
            <person name="Shi L."/>
            <person name="Shih D."/>
            <person name="Sparrow T."/>
            <person name="Spaulding J."/>
            <person name="Stalker J."/>
            <person name="Stange-Thomann N."/>
            <person name="Stavropoulos S."/>
            <person name="Stone C."/>
            <person name="Strader C."/>
            <person name="Tesfaye S."/>
            <person name="Thomson T."/>
            <person name="Thoulutsang Y."/>
            <person name="Thoulutsang D."/>
            <person name="Topham K."/>
            <person name="Topping I."/>
            <person name="Tsamla T."/>
            <person name="Vassiliev H."/>
            <person name="Vo A."/>
            <person name="Wangchuk T."/>
            <person name="Wangdi T."/>
            <person name="Weiand M."/>
            <person name="Wilkinson J."/>
            <person name="Wilson A."/>
            <person name="Yadav S."/>
            <person name="Young G."/>
            <person name="Yu Q."/>
            <person name="Zembek L."/>
            <person name="Zhong D."/>
            <person name="Zimmer A."/>
            <person name="Zwirko Z."/>
            <person name="Jaffe D.B."/>
            <person name="Alvarez P."/>
            <person name="Brockman W."/>
            <person name="Butler J."/>
            <person name="Chin C."/>
            <person name="Gnerre S."/>
            <person name="Grabherr M."/>
            <person name="Kleber M."/>
            <person name="Mauceli E."/>
            <person name="MacCallum I."/>
        </authorList>
    </citation>
    <scope>NUCLEOTIDE SEQUENCE [LARGE SCALE GENOMIC DNA]</scope>
    <source>
        <strain evidence="6">Tai18E2 / Tucson 14021-0261.01</strain>
    </source>
</reference>
<dbReference type="KEGG" id="dya:Dyak_GE26377"/>
<dbReference type="OMA" id="NCRKFRE"/>
<evidence type="ECO:0000313" key="6">
    <source>
        <dbReference type="Proteomes" id="UP000002282"/>
    </source>
</evidence>
<dbReference type="HOGENOM" id="CLU_095446_0_0_1"/>
<feature type="compositionally biased region" description="Polar residues" evidence="4">
    <location>
        <begin position="180"/>
        <end position="192"/>
    </location>
</feature>
<keyword evidence="6" id="KW-1185">Reference proteome</keyword>
<dbReference type="AlphaFoldDB" id="B4PRP9"/>
<evidence type="ECO:0000256" key="2">
    <source>
        <dbReference type="ARBA" id="ARBA00023054"/>
    </source>
</evidence>
<dbReference type="PANTHER" id="PTHR12186">
    <property type="entry name" value="SIKE FAMILY MEMBER"/>
    <property type="match status" value="1"/>
</dbReference>
<dbReference type="OrthoDB" id="21214at2759"/>
<comment type="similarity">
    <text evidence="1">Belongs to the SIKE family.</text>
</comment>
<accession>B4PRP9</accession>
<evidence type="ECO:0000256" key="1">
    <source>
        <dbReference type="ARBA" id="ARBA00005537"/>
    </source>
</evidence>
<dbReference type="SMR" id="B4PRP9"/>
<dbReference type="eggNOG" id="ENOG502T9D3">
    <property type="taxonomic scope" value="Eukaryota"/>
</dbReference>
<gene>
    <name evidence="5" type="primary">Dyak\GE26377</name>
    <name evidence="5" type="synonym">dyak_GLEANR_9923</name>
    <name evidence="5" type="synonym">GE26377</name>
    <name evidence="5" type="ORF">Dyak_GE26377</name>
</gene>
<feature type="coiled-coil region" evidence="3">
    <location>
        <begin position="24"/>
        <end position="83"/>
    </location>
</feature>
<evidence type="ECO:0000313" key="5">
    <source>
        <dbReference type="EMBL" id="EDW97449.1"/>
    </source>
</evidence>
<sequence length="263" mass="29933">MESPEPIVSGSALIKKLQDFTKCLAELEVKADELLIDAEKVDQELTNCRKFREEQLLKYLTEKNDDEEQMQLLRENIELKETSAEFHRGIALIMEKYREHSEGDMFIDSYQLKEQYLAGLAKVVEEQDARIERMLEMMKLTADFEDRSSDENQQIISQLAGENEQMRRQLQISSTDELFSQGTLGSSESGTQIGPDDSLDPDGTRENSICSIESFLSCLSPSNMEDVSECSSNESLLSELEVTGFIEEALAERPEEKSFNLED</sequence>